<organism evidence="1 2">
    <name type="scientific">Phasianus colchicus</name>
    <name type="common">Common pheasant</name>
    <dbReference type="NCBI Taxonomy" id="9054"/>
    <lineage>
        <taxon>Eukaryota</taxon>
        <taxon>Metazoa</taxon>
        <taxon>Chordata</taxon>
        <taxon>Craniata</taxon>
        <taxon>Vertebrata</taxon>
        <taxon>Euteleostomi</taxon>
        <taxon>Archelosauria</taxon>
        <taxon>Archosauria</taxon>
        <taxon>Dinosauria</taxon>
        <taxon>Saurischia</taxon>
        <taxon>Theropoda</taxon>
        <taxon>Coelurosauria</taxon>
        <taxon>Aves</taxon>
        <taxon>Neognathae</taxon>
        <taxon>Galloanserae</taxon>
        <taxon>Galliformes</taxon>
        <taxon>Phasianidae</taxon>
        <taxon>Phasianinae</taxon>
        <taxon>Phasianus</taxon>
    </lineage>
</organism>
<proteinExistence type="predicted"/>
<keyword evidence="2" id="KW-1185">Reference proteome</keyword>
<accession>A0A669QCL2</accession>
<evidence type="ECO:0000313" key="2">
    <source>
        <dbReference type="Proteomes" id="UP000472261"/>
    </source>
</evidence>
<dbReference type="AlphaFoldDB" id="A0A669QCL2"/>
<dbReference type="Ensembl" id="ENSPCLT00000024851.1">
    <property type="protein sequence ID" value="ENSPCLP00000018627.1"/>
    <property type="gene ID" value="ENSPCLG00000015641.1"/>
</dbReference>
<protein>
    <submittedName>
        <fullName evidence="1">Uncharacterized protein</fullName>
    </submittedName>
</protein>
<reference evidence="1" key="2">
    <citation type="submission" date="2025-09" db="UniProtKB">
        <authorList>
            <consortium name="Ensembl"/>
        </authorList>
    </citation>
    <scope>IDENTIFICATION</scope>
</reference>
<reference evidence="1" key="1">
    <citation type="submission" date="2025-08" db="UniProtKB">
        <authorList>
            <consortium name="Ensembl"/>
        </authorList>
    </citation>
    <scope>IDENTIFICATION</scope>
</reference>
<evidence type="ECO:0000313" key="1">
    <source>
        <dbReference type="Ensembl" id="ENSPCLP00000018627.1"/>
    </source>
</evidence>
<name>A0A669QCL2_PHACC</name>
<dbReference type="Proteomes" id="UP000472261">
    <property type="component" value="Unplaced"/>
</dbReference>
<sequence length="118" mass="12561">MRNAAPRKTIPVGIAVGQESKQERDLSMLLRPCPSVTRALLQLPVGSSCSQNVAVPHPAVLQQQCCSGQGARGNMKSQLQMTGKHSFSVEAEGFPFLHSISSSVFCLPGLLPGSCRLD</sequence>